<reference evidence="2 3" key="1">
    <citation type="submission" date="2015-11" db="EMBL/GenBank/DDBJ databases">
        <title>Butyribacter intestini gen. nov., sp. nov., a butyric acid-producing bacterium of the family Lachnospiraceae isolated from the human faeces.</title>
        <authorList>
            <person name="Zou Y."/>
            <person name="Xue W."/>
            <person name="Luo G."/>
            <person name="Lv M."/>
        </authorList>
    </citation>
    <scope>NUCLEOTIDE SEQUENCE [LARGE SCALE GENOMIC DNA]</scope>
    <source>
        <strain evidence="2 3">ACET-33324</strain>
    </source>
</reference>
<proteinExistence type="predicted"/>
<dbReference type="RefSeq" id="WP_058351366.1">
    <property type="nucleotide sequence ID" value="NZ_CABMMD010000013.1"/>
</dbReference>
<gene>
    <name evidence="2" type="ORF">ASU35_05365</name>
</gene>
<feature type="transmembrane region" description="Helical" evidence="1">
    <location>
        <begin position="6"/>
        <end position="24"/>
    </location>
</feature>
<keyword evidence="1" id="KW-0472">Membrane</keyword>
<accession>A0A0V8QJI0</accession>
<keyword evidence="3" id="KW-1185">Reference proteome</keyword>
<dbReference type="Proteomes" id="UP000054874">
    <property type="component" value="Unassembled WGS sequence"/>
</dbReference>
<sequence>MLTIIFFLALIYVAWKMFVFGLKATWGFMKILCTVLLLPAFLVGLACVGLIYVAVPILIIAGITAIIGGATSV</sequence>
<feature type="transmembrane region" description="Helical" evidence="1">
    <location>
        <begin position="36"/>
        <end position="67"/>
    </location>
</feature>
<evidence type="ECO:0000256" key="1">
    <source>
        <dbReference type="SAM" id="Phobius"/>
    </source>
</evidence>
<dbReference type="AlphaFoldDB" id="A0A0V8QJI0"/>
<dbReference type="STRING" id="290052.ASU35_05365"/>
<dbReference type="OrthoDB" id="1971414at2"/>
<evidence type="ECO:0000313" key="3">
    <source>
        <dbReference type="Proteomes" id="UP000054874"/>
    </source>
</evidence>
<comment type="caution">
    <text evidence="2">The sequence shown here is derived from an EMBL/GenBank/DDBJ whole genome shotgun (WGS) entry which is preliminary data.</text>
</comment>
<keyword evidence="1" id="KW-0812">Transmembrane</keyword>
<organism evidence="2 3">
    <name type="scientific">Acetivibrio ethanolgignens</name>
    <dbReference type="NCBI Taxonomy" id="290052"/>
    <lineage>
        <taxon>Bacteria</taxon>
        <taxon>Bacillati</taxon>
        <taxon>Bacillota</taxon>
        <taxon>Clostridia</taxon>
        <taxon>Eubacteriales</taxon>
        <taxon>Oscillospiraceae</taxon>
        <taxon>Acetivibrio</taxon>
    </lineage>
</organism>
<protein>
    <submittedName>
        <fullName evidence="2">Multidrug transporter</fullName>
    </submittedName>
</protein>
<name>A0A0V8QJI0_9FIRM</name>
<evidence type="ECO:0000313" key="2">
    <source>
        <dbReference type="EMBL" id="KSV60390.1"/>
    </source>
</evidence>
<dbReference type="EMBL" id="LNAM01000013">
    <property type="protein sequence ID" value="KSV60390.1"/>
    <property type="molecule type" value="Genomic_DNA"/>
</dbReference>
<keyword evidence="1" id="KW-1133">Transmembrane helix</keyword>